<feature type="non-terminal residue" evidence="2">
    <location>
        <position position="1"/>
    </location>
</feature>
<organism evidence="2 3">
    <name type="scientific">Trema orientale</name>
    <name type="common">Charcoal tree</name>
    <name type="synonym">Celtis orientalis</name>
    <dbReference type="NCBI Taxonomy" id="63057"/>
    <lineage>
        <taxon>Eukaryota</taxon>
        <taxon>Viridiplantae</taxon>
        <taxon>Streptophyta</taxon>
        <taxon>Embryophyta</taxon>
        <taxon>Tracheophyta</taxon>
        <taxon>Spermatophyta</taxon>
        <taxon>Magnoliopsida</taxon>
        <taxon>eudicotyledons</taxon>
        <taxon>Gunneridae</taxon>
        <taxon>Pentapetalae</taxon>
        <taxon>rosids</taxon>
        <taxon>fabids</taxon>
        <taxon>Rosales</taxon>
        <taxon>Cannabaceae</taxon>
        <taxon>Trema</taxon>
    </lineage>
</organism>
<evidence type="ECO:0000313" key="2">
    <source>
        <dbReference type="EMBL" id="PON95825.1"/>
    </source>
</evidence>
<name>A0A2P5FDF4_TREOI</name>
<reference evidence="3" key="1">
    <citation type="submission" date="2016-06" db="EMBL/GenBank/DDBJ databases">
        <title>Parallel loss of symbiosis genes in relatives of nitrogen-fixing non-legume Parasponia.</title>
        <authorList>
            <person name="Van Velzen R."/>
            <person name="Holmer R."/>
            <person name="Bu F."/>
            <person name="Rutten L."/>
            <person name="Van Zeijl A."/>
            <person name="Liu W."/>
            <person name="Santuari L."/>
            <person name="Cao Q."/>
            <person name="Sharma T."/>
            <person name="Shen D."/>
            <person name="Roswanjaya Y."/>
            <person name="Wardhani T."/>
            <person name="Kalhor M.S."/>
            <person name="Jansen J."/>
            <person name="Van den Hoogen J."/>
            <person name="Gungor B."/>
            <person name="Hartog M."/>
            <person name="Hontelez J."/>
            <person name="Verver J."/>
            <person name="Yang W.-C."/>
            <person name="Schijlen E."/>
            <person name="Repin R."/>
            <person name="Schilthuizen M."/>
            <person name="Schranz E."/>
            <person name="Heidstra R."/>
            <person name="Miyata K."/>
            <person name="Fedorova E."/>
            <person name="Kohlen W."/>
            <person name="Bisseling T."/>
            <person name="Smit S."/>
            <person name="Geurts R."/>
        </authorList>
    </citation>
    <scope>NUCLEOTIDE SEQUENCE [LARGE SCALE GENOMIC DNA]</scope>
    <source>
        <strain evidence="3">cv. RG33-2</strain>
    </source>
</reference>
<keyword evidence="1" id="KW-1133">Transmembrane helix</keyword>
<evidence type="ECO:0000313" key="3">
    <source>
        <dbReference type="Proteomes" id="UP000237000"/>
    </source>
</evidence>
<evidence type="ECO:0000256" key="1">
    <source>
        <dbReference type="SAM" id="Phobius"/>
    </source>
</evidence>
<feature type="transmembrane region" description="Helical" evidence="1">
    <location>
        <begin position="58"/>
        <end position="75"/>
    </location>
</feature>
<sequence length="117" mass="13585">IREKLNPKPKPKLDYFLRERERERENGLGNSVLLGDAESAQIKIILKKKKKVWAGKEFILLFLALALAPLKILNLDQNRANTPVVEEDDDSKVRLFHSLLFSFLFFGFLDLFSKKIK</sequence>
<keyword evidence="3" id="KW-1185">Reference proteome</keyword>
<keyword evidence="1" id="KW-0472">Membrane</keyword>
<dbReference type="AlphaFoldDB" id="A0A2P5FDF4"/>
<keyword evidence="1" id="KW-0812">Transmembrane</keyword>
<gene>
    <name evidence="2" type="ORF">TorRG33x02_083480</name>
</gene>
<feature type="transmembrane region" description="Helical" evidence="1">
    <location>
        <begin position="95"/>
        <end position="112"/>
    </location>
</feature>
<evidence type="ECO:0008006" key="4">
    <source>
        <dbReference type="Google" id="ProtNLM"/>
    </source>
</evidence>
<comment type="caution">
    <text evidence="2">The sequence shown here is derived from an EMBL/GenBank/DDBJ whole genome shotgun (WGS) entry which is preliminary data.</text>
</comment>
<proteinExistence type="predicted"/>
<dbReference type="InParanoid" id="A0A2P5FDF4"/>
<protein>
    <recommendedName>
        <fullName evidence="4">Transmembrane protein</fullName>
    </recommendedName>
</protein>
<accession>A0A2P5FDF4</accession>
<dbReference type="Proteomes" id="UP000237000">
    <property type="component" value="Unassembled WGS sequence"/>
</dbReference>
<dbReference type="EMBL" id="JXTC01000042">
    <property type="protein sequence ID" value="PON95825.1"/>
    <property type="molecule type" value="Genomic_DNA"/>
</dbReference>